<dbReference type="InterPro" id="IPR040304">
    <property type="entry name" value="ATG8-IP-1/2"/>
</dbReference>
<dbReference type="AlphaFoldDB" id="A0A7N0TRY1"/>
<reference evidence="2" key="1">
    <citation type="submission" date="2021-01" db="UniProtKB">
        <authorList>
            <consortium name="EnsemblPlants"/>
        </authorList>
    </citation>
    <scope>IDENTIFICATION</scope>
</reference>
<keyword evidence="3" id="KW-1185">Reference proteome</keyword>
<name>A0A7N0TRY1_KALFE</name>
<dbReference type="Proteomes" id="UP000594263">
    <property type="component" value="Unplaced"/>
</dbReference>
<sequence>MTDNDLGDRTNNVNEWDVVSLTASTYAAAPSYGGHEFTTDAAGSPVFGGETPRTMFLSDHFVFPPSQHENLPLEPDIVEDVGVETAEEETEDVSVSGEYDELNQLDTPDELRGRMFGVTIVEEDEVDQSKVVEVSGQDTSVSPDLLNSKMVKDDKLKAEIPSSTWWKRHATSIYSNAKESNLFWSIFVAAAVMGLVIIGQRWQQERWQVLQMKLHLNLNDEKMARLLGPLTRLKDAVMGSHHRIPFLPRSASV</sequence>
<dbReference type="EnsemblPlants" id="Kaladp0043s0215.3.v1.1">
    <property type="protein sequence ID" value="Kaladp0043s0215.3.v1.1"/>
    <property type="gene ID" value="Kaladp0043s0215.v1.1"/>
</dbReference>
<protein>
    <submittedName>
        <fullName evidence="2">Uncharacterized protein</fullName>
    </submittedName>
</protein>
<proteinExistence type="predicted"/>
<dbReference type="EnsemblPlants" id="Kaladp0043s0215.2.v1.1">
    <property type="protein sequence ID" value="Kaladp0043s0215.2.v1.1"/>
    <property type="gene ID" value="Kaladp0043s0215.v1.1"/>
</dbReference>
<dbReference type="OMA" id="NERWNNK"/>
<feature type="transmembrane region" description="Helical" evidence="1">
    <location>
        <begin position="182"/>
        <end position="202"/>
    </location>
</feature>
<dbReference type="PANTHER" id="PTHR34797:SF1">
    <property type="entry name" value="ATG8-INTERACTING PROTEIN 2"/>
    <property type="match status" value="1"/>
</dbReference>
<accession>A0A7N0TRY1</accession>
<evidence type="ECO:0000313" key="2">
    <source>
        <dbReference type="EnsemblPlants" id="Kaladp0043s0215.2.v1.1"/>
    </source>
</evidence>
<evidence type="ECO:0000256" key="1">
    <source>
        <dbReference type="SAM" id="Phobius"/>
    </source>
</evidence>
<dbReference type="Gramene" id="Kaladp0043s0215.2.v1.1">
    <property type="protein sequence ID" value="Kaladp0043s0215.2.v1.1"/>
    <property type="gene ID" value="Kaladp0043s0215.v1.1"/>
</dbReference>
<organism evidence="2 3">
    <name type="scientific">Kalanchoe fedtschenkoi</name>
    <name type="common">Lavender scallops</name>
    <name type="synonym">South American air plant</name>
    <dbReference type="NCBI Taxonomy" id="63787"/>
    <lineage>
        <taxon>Eukaryota</taxon>
        <taxon>Viridiplantae</taxon>
        <taxon>Streptophyta</taxon>
        <taxon>Embryophyta</taxon>
        <taxon>Tracheophyta</taxon>
        <taxon>Spermatophyta</taxon>
        <taxon>Magnoliopsida</taxon>
        <taxon>eudicotyledons</taxon>
        <taxon>Gunneridae</taxon>
        <taxon>Pentapetalae</taxon>
        <taxon>Saxifragales</taxon>
        <taxon>Crassulaceae</taxon>
        <taxon>Kalanchoe</taxon>
    </lineage>
</organism>
<dbReference type="Gramene" id="Kaladp0043s0215.1.v1.1">
    <property type="protein sequence ID" value="Kaladp0043s0215.1.v1.1"/>
    <property type="gene ID" value="Kaladp0043s0215.v1.1"/>
</dbReference>
<evidence type="ECO:0000313" key="3">
    <source>
        <dbReference type="Proteomes" id="UP000594263"/>
    </source>
</evidence>
<keyword evidence="1" id="KW-1133">Transmembrane helix</keyword>
<dbReference type="Gramene" id="Kaladp0043s0215.3.v1.1">
    <property type="protein sequence ID" value="Kaladp0043s0215.3.v1.1"/>
    <property type="gene ID" value="Kaladp0043s0215.v1.1"/>
</dbReference>
<dbReference type="PANTHER" id="PTHR34797">
    <property type="entry name" value="ATG8-INTERACTING PROTEIN 2"/>
    <property type="match status" value="1"/>
</dbReference>
<keyword evidence="1" id="KW-0472">Membrane</keyword>
<dbReference type="EnsemblPlants" id="Kaladp0043s0215.1.v1.1">
    <property type="protein sequence ID" value="Kaladp0043s0215.1.v1.1"/>
    <property type="gene ID" value="Kaladp0043s0215.v1.1"/>
</dbReference>
<keyword evidence="1" id="KW-0812">Transmembrane</keyword>